<dbReference type="PANTHER" id="PTHR42852:SF17">
    <property type="entry name" value="THIOREDOXIN-LIKE PROTEIN HI_1115"/>
    <property type="match status" value="1"/>
</dbReference>
<dbReference type="Proteomes" id="UP000008718">
    <property type="component" value="Chromosome"/>
</dbReference>
<gene>
    <name evidence="3" type="ordered locus">Palpr_1339</name>
</gene>
<dbReference type="InterPro" id="IPR050553">
    <property type="entry name" value="Thioredoxin_ResA/DsbE_sf"/>
</dbReference>
<evidence type="ECO:0000313" key="4">
    <source>
        <dbReference type="Proteomes" id="UP000008718"/>
    </source>
</evidence>
<dbReference type="Pfam" id="PF08534">
    <property type="entry name" value="Redoxin"/>
    <property type="match status" value="1"/>
</dbReference>
<dbReference type="Gene3D" id="3.40.30.10">
    <property type="entry name" value="Glutaredoxin"/>
    <property type="match status" value="1"/>
</dbReference>
<dbReference type="RefSeq" id="WP_013444854.1">
    <property type="nucleotide sequence ID" value="NC_014734.1"/>
</dbReference>
<name>E4T441_PALPW</name>
<keyword evidence="4" id="KW-1185">Reference proteome</keyword>
<protein>
    <submittedName>
        <fullName evidence="3">Redoxin domain protein</fullName>
    </submittedName>
</protein>
<dbReference type="eggNOG" id="COG0526">
    <property type="taxonomic scope" value="Bacteria"/>
</dbReference>
<reference key="1">
    <citation type="submission" date="2010-11" db="EMBL/GenBank/DDBJ databases">
        <title>The complete genome of Paludibacter propionicigenes DSM 17365.</title>
        <authorList>
            <consortium name="US DOE Joint Genome Institute (JGI-PGF)"/>
            <person name="Lucas S."/>
            <person name="Copeland A."/>
            <person name="Lapidus A."/>
            <person name="Bruce D."/>
            <person name="Goodwin L."/>
            <person name="Pitluck S."/>
            <person name="Kyrpides N."/>
            <person name="Mavromatis K."/>
            <person name="Ivanova N."/>
            <person name="Munk A.C."/>
            <person name="Brettin T."/>
            <person name="Detter J.C."/>
            <person name="Han C."/>
            <person name="Tapia R."/>
            <person name="Land M."/>
            <person name="Hauser L."/>
            <person name="Markowitz V."/>
            <person name="Cheng J.-F."/>
            <person name="Hugenholtz P."/>
            <person name="Woyke T."/>
            <person name="Wu D."/>
            <person name="Gronow S."/>
            <person name="Wellnitz S."/>
            <person name="Brambilla E."/>
            <person name="Klenk H.-P."/>
            <person name="Eisen J.A."/>
        </authorList>
    </citation>
    <scope>NUCLEOTIDE SEQUENCE</scope>
    <source>
        <strain>WB4</strain>
    </source>
</reference>
<dbReference type="AlphaFoldDB" id="E4T441"/>
<evidence type="ECO:0000259" key="2">
    <source>
        <dbReference type="PROSITE" id="PS51352"/>
    </source>
</evidence>
<keyword evidence="1" id="KW-0732">Signal</keyword>
<dbReference type="STRING" id="694427.Palpr_1339"/>
<dbReference type="OrthoDB" id="9815205at2"/>
<dbReference type="EMBL" id="CP002345">
    <property type="protein sequence ID" value="ADQ79485.1"/>
    <property type="molecule type" value="Genomic_DNA"/>
</dbReference>
<organism evidence="3 4">
    <name type="scientific">Paludibacter propionicigenes (strain DSM 17365 / JCM 13257 / WB4)</name>
    <dbReference type="NCBI Taxonomy" id="694427"/>
    <lineage>
        <taxon>Bacteria</taxon>
        <taxon>Pseudomonadati</taxon>
        <taxon>Bacteroidota</taxon>
        <taxon>Bacteroidia</taxon>
        <taxon>Bacteroidales</taxon>
        <taxon>Paludibacteraceae</taxon>
        <taxon>Paludibacter</taxon>
    </lineage>
</organism>
<dbReference type="PANTHER" id="PTHR42852">
    <property type="entry name" value="THIOL:DISULFIDE INTERCHANGE PROTEIN DSBE"/>
    <property type="match status" value="1"/>
</dbReference>
<reference evidence="3 4" key="2">
    <citation type="journal article" date="2011" name="Stand. Genomic Sci.">
        <title>Complete genome sequence of Paludibacter propionicigenes type strain (WB4).</title>
        <authorList>
            <person name="Gronow S."/>
            <person name="Munk C."/>
            <person name="Lapidus A."/>
            <person name="Nolan M."/>
            <person name="Lucas S."/>
            <person name="Hammon N."/>
            <person name="Deshpande S."/>
            <person name="Cheng J.F."/>
            <person name="Tapia R."/>
            <person name="Han C."/>
            <person name="Goodwin L."/>
            <person name="Pitluck S."/>
            <person name="Liolios K."/>
            <person name="Ivanova N."/>
            <person name="Mavromatis K."/>
            <person name="Mikhailova N."/>
            <person name="Pati A."/>
            <person name="Chen A."/>
            <person name="Palaniappan K."/>
            <person name="Land M."/>
            <person name="Hauser L."/>
            <person name="Chang Y.J."/>
            <person name="Jeffries C.D."/>
            <person name="Brambilla E."/>
            <person name="Rohde M."/>
            <person name="Goker M."/>
            <person name="Detter J.C."/>
            <person name="Woyke T."/>
            <person name="Bristow J."/>
            <person name="Eisen J.A."/>
            <person name="Markowitz V."/>
            <person name="Hugenholtz P."/>
            <person name="Kyrpides N.C."/>
            <person name="Klenk H.P."/>
        </authorList>
    </citation>
    <scope>NUCLEOTIDE SEQUENCE [LARGE SCALE GENOMIC DNA]</scope>
    <source>
        <strain evidence="4">DSM 17365 / JCM 13257 / WB4</strain>
    </source>
</reference>
<dbReference type="InterPro" id="IPR036249">
    <property type="entry name" value="Thioredoxin-like_sf"/>
</dbReference>
<dbReference type="KEGG" id="ppn:Palpr_1339"/>
<evidence type="ECO:0000256" key="1">
    <source>
        <dbReference type="SAM" id="SignalP"/>
    </source>
</evidence>
<dbReference type="InterPro" id="IPR013740">
    <property type="entry name" value="Redoxin"/>
</dbReference>
<proteinExistence type="predicted"/>
<dbReference type="InterPro" id="IPR013766">
    <property type="entry name" value="Thioredoxin_domain"/>
</dbReference>
<dbReference type="GO" id="GO:0016491">
    <property type="term" value="F:oxidoreductase activity"/>
    <property type="evidence" value="ECO:0007669"/>
    <property type="project" value="InterPro"/>
</dbReference>
<dbReference type="SUPFAM" id="SSF52833">
    <property type="entry name" value="Thioredoxin-like"/>
    <property type="match status" value="1"/>
</dbReference>
<accession>E4T441</accession>
<feature type="signal peptide" evidence="1">
    <location>
        <begin position="1"/>
        <end position="21"/>
    </location>
</feature>
<feature type="domain" description="Thioredoxin" evidence="2">
    <location>
        <begin position="57"/>
        <end position="196"/>
    </location>
</feature>
<evidence type="ECO:0000313" key="3">
    <source>
        <dbReference type="EMBL" id="ADQ79485.1"/>
    </source>
</evidence>
<dbReference type="CDD" id="cd02966">
    <property type="entry name" value="TlpA_like_family"/>
    <property type="match status" value="1"/>
</dbReference>
<feature type="chain" id="PRO_5003189020" evidence="1">
    <location>
        <begin position="22"/>
        <end position="203"/>
    </location>
</feature>
<dbReference type="HOGENOM" id="CLU_1347831_0_0_10"/>
<dbReference type="PROSITE" id="PS51352">
    <property type="entry name" value="THIOREDOXIN_2"/>
    <property type="match status" value="1"/>
</dbReference>
<sequence>MKLNLKSTIILLILNTILAFGQEINHSQVGSKPESKPNALKTDFNSYFHKKDSIFRLNIGKQYPKFKATSLDRQTIDEKKLVGKVTIINFWFKHCEPCVAEFDELCNLQHKFCKDSAFQFISFTSDSPQDAKESVAKFKLSFPVYPISRDECYRLNLNQGFPTTIIVDKAGKIVFLKSGGYLEKENIAQYIRKLEQIIEKELN</sequence>